<dbReference type="Proteomes" id="UP000014500">
    <property type="component" value="Unassembled WGS sequence"/>
</dbReference>
<dbReference type="GO" id="GO:0030672">
    <property type="term" value="C:synaptic vesicle membrane"/>
    <property type="evidence" value="ECO:0007669"/>
    <property type="project" value="TreeGrafter"/>
</dbReference>
<dbReference type="GO" id="GO:0000149">
    <property type="term" value="F:SNARE binding"/>
    <property type="evidence" value="ECO:0007669"/>
    <property type="project" value="TreeGrafter"/>
</dbReference>
<reference evidence="3" key="2">
    <citation type="submission" date="2015-02" db="UniProtKB">
        <authorList>
            <consortium name="EnsemblMetazoa"/>
        </authorList>
    </citation>
    <scope>IDENTIFICATION</scope>
</reference>
<dbReference type="PANTHER" id="PTHR10024">
    <property type="entry name" value="SYNAPTOTAGMIN"/>
    <property type="match status" value="1"/>
</dbReference>
<evidence type="ECO:0000259" key="2">
    <source>
        <dbReference type="Pfam" id="PF00168"/>
    </source>
</evidence>
<dbReference type="EnsemblMetazoa" id="SMAR013511-RA">
    <property type="protein sequence ID" value="SMAR013511-PA"/>
    <property type="gene ID" value="SMAR013511"/>
</dbReference>
<evidence type="ECO:0000256" key="1">
    <source>
        <dbReference type="SAM" id="MobiDB-lite"/>
    </source>
</evidence>
<dbReference type="GO" id="GO:0030424">
    <property type="term" value="C:axon"/>
    <property type="evidence" value="ECO:0007669"/>
    <property type="project" value="TreeGrafter"/>
</dbReference>
<dbReference type="GO" id="GO:0048488">
    <property type="term" value="P:synaptic vesicle endocytosis"/>
    <property type="evidence" value="ECO:0007669"/>
    <property type="project" value="TreeGrafter"/>
</dbReference>
<dbReference type="GO" id="GO:0005509">
    <property type="term" value="F:calcium ion binding"/>
    <property type="evidence" value="ECO:0007669"/>
    <property type="project" value="TreeGrafter"/>
</dbReference>
<dbReference type="GO" id="GO:0005886">
    <property type="term" value="C:plasma membrane"/>
    <property type="evidence" value="ECO:0007669"/>
    <property type="project" value="TreeGrafter"/>
</dbReference>
<dbReference type="GO" id="GO:0005544">
    <property type="term" value="F:calcium-dependent phospholipid binding"/>
    <property type="evidence" value="ECO:0007669"/>
    <property type="project" value="TreeGrafter"/>
</dbReference>
<dbReference type="PhylomeDB" id="T1JI30"/>
<dbReference type="GO" id="GO:0030276">
    <property type="term" value="F:clathrin binding"/>
    <property type="evidence" value="ECO:0007669"/>
    <property type="project" value="TreeGrafter"/>
</dbReference>
<feature type="compositionally biased region" description="Low complexity" evidence="1">
    <location>
        <begin position="21"/>
        <end position="39"/>
    </location>
</feature>
<dbReference type="HOGENOM" id="CLU_1463094_0_0_1"/>
<dbReference type="Pfam" id="PF00168">
    <property type="entry name" value="C2"/>
    <property type="match status" value="1"/>
</dbReference>
<keyword evidence="4" id="KW-1185">Reference proteome</keyword>
<dbReference type="InterPro" id="IPR000008">
    <property type="entry name" value="C2_dom"/>
</dbReference>
<dbReference type="Gene3D" id="2.60.40.150">
    <property type="entry name" value="C2 domain"/>
    <property type="match status" value="1"/>
</dbReference>
<name>T1JI30_STRMM</name>
<evidence type="ECO:0000313" key="3">
    <source>
        <dbReference type="EnsemblMetazoa" id="SMAR013511-PA"/>
    </source>
</evidence>
<dbReference type="GO" id="GO:0031045">
    <property type="term" value="C:dense core granule"/>
    <property type="evidence" value="ECO:0007669"/>
    <property type="project" value="TreeGrafter"/>
</dbReference>
<dbReference type="GO" id="GO:0048791">
    <property type="term" value="P:calcium ion-regulated exocytosis of neurotransmitter"/>
    <property type="evidence" value="ECO:0007669"/>
    <property type="project" value="TreeGrafter"/>
</dbReference>
<evidence type="ECO:0000313" key="4">
    <source>
        <dbReference type="Proteomes" id="UP000014500"/>
    </source>
</evidence>
<dbReference type="GO" id="GO:0001786">
    <property type="term" value="F:phosphatidylserine binding"/>
    <property type="evidence" value="ECO:0007669"/>
    <property type="project" value="TreeGrafter"/>
</dbReference>
<reference evidence="4" key="1">
    <citation type="submission" date="2011-05" db="EMBL/GenBank/DDBJ databases">
        <authorList>
            <person name="Richards S.R."/>
            <person name="Qu J."/>
            <person name="Jiang H."/>
            <person name="Jhangiani S.N."/>
            <person name="Agravi P."/>
            <person name="Goodspeed R."/>
            <person name="Gross S."/>
            <person name="Mandapat C."/>
            <person name="Jackson L."/>
            <person name="Mathew T."/>
            <person name="Pu L."/>
            <person name="Thornton R."/>
            <person name="Saada N."/>
            <person name="Wilczek-Boney K.B."/>
            <person name="Lee S."/>
            <person name="Kovar C."/>
            <person name="Wu Y."/>
            <person name="Scherer S.E."/>
            <person name="Worley K.C."/>
            <person name="Muzny D.M."/>
            <person name="Gibbs R."/>
        </authorList>
    </citation>
    <scope>NUCLEOTIDE SEQUENCE</scope>
    <source>
        <strain evidence="4">Brora</strain>
    </source>
</reference>
<protein>
    <recommendedName>
        <fullName evidence="2">C2 domain-containing protein</fullName>
    </recommendedName>
</protein>
<organism evidence="3 4">
    <name type="scientific">Strigamia maritima</name>
    <name type="common">European centipede</name>
    <name type="synonym">Geophilus maritimus</name>
    <dbReference type="NCBI Taxonomy" id="126957"/>
    <lineage>
        <taxon>Eukaryota</taxon>
        <taxon>Metazoa</taxon>
        <taxon>Ecdysozoa</taxon>
        <taxon>Arthropoda</taxon>
        <taxon>Myriapoda</taxon>
        <taxon>Chilopoda</taxon>
        <taxon>Pleurostigmophora</taxon>
        <taxon>Geophilomorpha</taxon>
        <taxon>Linotaeniidae</taxon>
        <taxon>Strigamia</taxon>
    </lineage>
</organism>
<dbReference type="EMBL" id="JH431454">
    <property type="status" value="NOT_ANNOTATED_CDS"/>
    <property type="molecule type" value="Genomic_DNA"/>
</dbReference>
<dbReference type="PANTHER" id="PTHR10024:SF373">
    <property type="entry name" value="MIP05618P"/>
    <property type="match status" value="1"/>
</dbReference>
<dbReference type="AlphaFoldDB" id="T1JI30"/>
<dbReference type="InterPro" id="IPR035892">
    <property type="entry name" value="C2_domain_sf"/>
</dbReference>
<feature type="region of interest" description="Disordered" evidence="1">
    <location>
        <begin position="18"/>
        <end position="46"/>
    </location>
</feature>
<feature type="domain" description="C2" evidence="2">
    <location>
        <begin position="89"/>
        <end position="129"/>
    </location>
</feature>
<proteinExistence type="predicted"/>
<dbReference type="SUPFAM" id="SSF49562">
    <property type="entry name" value="C2 domain (Calcium/lipid-binding domain, CaLB)"/>
    <property type="match status" value="1"/>
</dbReference>
<accession>T1JI30</accession>
<dbReference type="STRING" id="126957.T1JI30"/>
<sequence>MSPFALQQMVVTGEKFIQPQASSTSTTSTTSVSTATCASRPRLSSMHSKLDHTKINAAMYQKPLVRTPSLPEDMRGSIQLSLTYDINFGLLVVNLLQARDLVPRDATGTTDPYAKIRVLPDTVNFRHSRKLEKEHWKYSSMTLINIQGTQGIGSMQLPFERIDFSDRVTLWKGISPCDEKDEKVS</sequence>